<evidence type="ECO:0000259" key="5">
    <source>
        <dbReference type="PROSITE" id="PS51118"/>
    </source>
</evidence>
<dbReference type="InterPro" id="IPR002577">
    <property type="entry name" value="HTH_HxlR"/>
</dbReference>
<dbReference type="InterPro" id="IPR036527">
    <property type="entry name" value="SCP2_sterol-bd_dom_sf"/>
</dbReference>
<dbReference type="PANTHER" id="PTHR33204:SF18">
    <property type="entry name" value="TRANSCRIPTIONAL REGULATORY PROTEIN"/>
    <property type="match status" value="1"/>
</dbReference>
<feature type="region of interest" description="Disordered" evidence="4">
    <location>
        <begin position="1"/>
        <end position="36"/>
    </location>
</feature>
<dbReference type="Pfam" id="PF01638">
    <property type="entry name" value="HxlR"/>
    <property type="match status" value="1"/>
</dbReference>
<dbReference type="RefSeq" id="WP_188668547.1">
    <property type="nucleotide sequence ID" value="NZ_BMJI01000015.1"/>
</dbReference>
<keyword evidence="1" id="KW-0805">Transcription regulation</keyword>
<evidence type="ECO:0000256" key="3">
    <source>
        <dbReference type="ARBA" id="ARBA00023163"/>
    </source>
</evidence>
<keyword evidence="7" id="KW-1185">Reference proteome</keyword>
<evidence type="ECO:0000313" key="6">
    <source>
        <dbReference type="EMBL" id="GGC95302.1"/>
    </source>
</evidence>
<dbReference type="SUPFAM" id="SSF55718">
    <property type="entry name" value="SCP-like"/>
    <property type="match status" value="1"/>
</dbReference>
<dbReference type="SUPFAM" id="SSF46785">
    <property type="entry name" value="Winged helix' DNA-binding domain"/>
    <property type="match status" value="1"/>
</dbReference>
<protein>
    <submittedName>
        <fullName evidence="6">Transcriptional regulator</fullName>
    </submittedName>
</protein>
<accession>A0ABQ1PE13</accession>
<dbReference type="Gene3D" id="1.10.10.10">
    <property type="entry name" value="Winged helix-like DNA-binding domain superfamily/Winged helix DNA-binding domain"/>
    <property type="match status" value="1"/>
</dbReference>
<evidence type="ECO:0000256" key="4">
    <source>
        <dbReference type="SAM" id="MobiDB-lite"/>
    </source>
</evidence>
<dbReference type="InterPro" id="IPR011991">
    <property type="entry name" value="ArsR-like_HTH"/>
</dbReference>
<name>A0ABQ1PE13_9MICC</name>
<organism evidence="6 7">
    <name type="scientific">Tersicoccus solisilvae</name>
    <dbReference type="NCBI Taxonomy" id="1882339"/>
    <lineage>
        <taxon>Bacteria</taxon>
        <taxon>Bacillati</taxon>
        <taxon>Actinomycetota</taxon>
        <taxon>Actinomycetes</taxon>
        <taxon>Micrococcales</taxon>
        <taxon>Micrococcaceae</taxon>
        <taxon>Tersicoccus</taxon>
    </lineage>
</organism>
<dbReference type="Proteomes" id="UP000597761">
    <property type="component" value="Unassembled WGS sequence"/>
</dbReference>
<proteinExistence type="predicted"/>
<keyword evidence="2" id="KW-0238">DNA-binding</keyword>
<dbReference type="Gene3D" id="3.30.1050.10">
    <property type="entry name" value="SCP2 sterol-binding domain"/>
    <property type="match status" value="1"/>
</dbReference>
<dbReference type="EMBL" id="BMJI01000015">
    <property type="protein sequence ID" value="GGC95302.1"/>
    <property type="molecule type" value="Genomic_DNA"/>
</dbReference>
<comment type="caution">
    <text evidence="6">The sequence shown here is derived from an EMBL/GenBank/DDBJ whole genome shotgun (WGS) entry which is preliminary data.</text>
</comment>
<evidence type="ECO:0000256" key="2">
    <source>
        <dbReference type="ARBA" id="ARBA00023125"/>
    </source>
</evidence>
<dbReference type="CDD" id="cd00090">
    <property type="entry name" value="HTH_ARSR"/>
    <property type="match status" value="1"/>
</dbReference>
<dbReference type="InterPro" id="IPR036388">
    <property type="entry name" value="WH-like_DNA-bd_sf"/>
</dbReference>
<evidence type="ECO:0000256" key="1">
    <source>
        <dbReference type="ARBA" id="ARBA00023015"/>
    </source>
</evidence>
<feature type="domain" description="HTH hxlR-type" evidence="5">
    <location>
        <begin position="42"/>
        <end position="133"/>
    </location>
</feature>
<dbReference type="PROSITE" id="PS51118">
    <property type="entry name" value="HTH_HXLR"/>
    <property type="match status" value="1"/>
</dbReference>
<dbReference type="InterPro" id="IPR036390">
    <property type="entry name" value="WH_DNA-bd_sf"/>
</dbReference>
<reference evidence="7" key="1">
    <citation type="journal article" date="2019" name="Int. J. Syst. Evol. Microbiol.">
        <title>The Global Catalogue of Microorganisms (GCM) 10K type strain sequencing project: providing services to taxonomists for standard genome sequencing and annotation.</title>
        <authorList>
            <consortium name="The Broad Institute Genomics Platform"/>
            <consortium name="The Broad Institute Genome Sequencing Center for Infectious Disease"/>
            <person name="Wu L."/>
            <person name="Ma J."/>
        </authorList>
    </citation>
    <scope>NUCLEOTIDE SEQUENCE [LARGE SCALE GENOMIC DNA]</scope>
    <source>
        <strain evidence="7">CGMCC 1.15480</strain>
    </source>
</reference>
<evidence type="ECO:0000313" key="7">
    <source>
        <dbReference type="Proteomes" id="UP000597761"/>
    </source>
</evidence>
<keyword evidence="3" id="KW-0804">Transcription</keyword>
<gene>
    <name evidence="6" type="ORF">GCM10011512_22940</name>
</gene>
<dbReference type="PANTHER" id="PTHR33204">
    <property type="entry name" value="TRANSCRIPTIONAL REGULATOR, MARR FAMILY"/>
    <property type="match status" value="1"/>
</dbReference>
<sequence>MDAALPGSSPGETPPPDPLPHAVAPAPPAVEGEDPPGYGQYCPISRALDVLGERWTLLIIRDLTVGTTRFNDLARGLPGLSRTLLAKRLRQLERAGLVDHSAGRYLLTAAGAALRPVIFGLAEWGARWVYGDPRPDELDADLLAWWMHDRLDLSFLPGAIHVVQLRFSDDARQFWIVVERGDASVCLTDPGFDVDLLLSTDVATLYAVWLGRLPLTTARRSGRLAAHGATAVTSRLATVLQLSEVAPVVRRTTGAMPA</sequence>